<gene>
    <name evidence="2" type="primary">STV3_2</name>
    <name evidence="2" type="ORF">HAX54_045151</name>
</gene>
<name>A0ABS8SQC7_DATST</name>
<organism evidence="2 3">
    <name type="scientific">Datura stramonium</name>
    <name type="common">Jimsonweed</name>
    <name type="synonym">Common thornapple</name>
    <dbReference type="NCBI Taxonomy" id="4076"/>
    <lineage>
        <taxon>Eukaryota</taxon>
        <taxon>Viridiplantae</taxon>
        <taxon>Streptophyta</taxon>
        <taxon>Embryophyta</taxon>
        <taxon>Tracheophyta</taxon>
        <taxon>Spermatophyta</taxon>
        <taxon>Magnoliopsida</taxon>
        <taxon>eudicotyledons</taxon>
        <taxon>Gunneridae</taxon>
        <taxon>Pentapetalae</taxon>
        <taxon>asterids</taxon>
        <taxon>lamiids</taxon>
        <taxon>Solanales</taxon>
        <taxon>Solanaceae</taxon>
        <taxon>Solanoideae</taxon>
        <taxon>Datureae</taxon>
        <taxon>Datura</taxon>
    </lineage>
</organism>
<evidence type="ECO:0000313" key="2">
    <source>
        <dbReference type="EMBL" id="MCD7461091.1"/>
    </source>
</evidence>
<evidence type="ECO:0000313" key="3">
    <source>
        <dbReference type="Proteomes" id="UP000823775"/>
    </source>
</evidence>
<sequence>MVSLLILVTQNGLVLFYTKERSCPPREGILPTLRMPWSHSESILLCEQESKTGPMCLSQMINNAHRAALRLKKKQAGQEGGLGQFVNCKVWGKSGPYGAGLYPVPQI</sequence>
<feature type="chain" id="PRO_5046977966" evidence="1">
    <location>
        <begin position="17"/>
        <end position="107"/>
    </location>
</feature>
<comment type="caution">
    <text evidence="2">The sequence shown here is derived from an EMBL/GenBank/DDBJ whole genome shotgun (WGS) entry which is preliminary data.</text>
</comment>
<dbReference type="EMBL" id="JACEIK010000698">
    <property type="protein sequence ID" value="MCD7461091.1"/>
    <property type="molecule type" value="Genomic_DNA"/>
</dbReference>
<evidence type="ECO:0000256" key="1">
    <source>
        <dbReference type="SAM" id="SignalP"/>
    </source>
</evidence>
<proteinExistence type="predicted"/>
<keyword evidence="1" id="KW-0732">Signal</keyword>
<accession>A0ABS8SQC7</accession>
<reference evidence="2 3" key="1">
    <citation type="journal article" date="2021" name="BMC Genomics">
        <title>Datura genome reveals duplications of psychoactive alkaloid biosynthetic genes and high mutation rate following tissue culture.</title>
        <authorList>
            <person name="Rajewski A."/>
            <person name="Carter-House D."/>
            <person name="Stajich J."/>
            <person name="Litt A."/>
        </authorList>
    </citation>
    <scope>NUCLEOTIDE SEQUENCE [LARGE SCALE GENOMIC DNA]</scope>
    <source>
        <strain evidence="2">AR-01</strain>
    </source>
</reference>
<dbReference type="Proteomes" id="UP000823775">
    <property type="component" value="Unassembled WGS sequence"/>
</dbReference>
<feature type="signal peptide" evidence="1">
    <location>
        <begin position="1"/>
        <end position="16"/>
    </location>
</feature>
<keyword evidence="3" id="KW-1185">Reference proteome</keyword>
<protein>
    <submittedName>
        <fullName evidence="2">Glycosyltransferase, CAZy GT29</fullName>
    </submittedName>
</protein>